<dbReference type="Proteomes" id="UP001230339">
    <property type="component" value="Chromosome"/>
</dbReference>
<evidence type="ECO:0000313" key="2">
    <source>
        <dbReference type="Proteomes" id="UP001230339"/>
    </source>
</evidence>
<gene>
    <name evidence="1" type="ORF">PSH57_11350</name>
</gene>
<sequence length="119" mass="12836">MSEVVHIKKNSMDFSPFGGAENEGKAWLARAVNGGLSKTMGAGILHLNGCDISWTLRYDEVCVVLCGNFLLHVGIDLLSAGPGDIIWIPKNTTVSYSGEGAEVFYALYPVDWSTRPTDA</sequence>
<dbReference type="RefSeq" id="WP_305389557.1">
    <property type="nucleotide sequence ID" value="NZ_CP117426.1"/>
</dbReference>
<protein>
    <submittedName>
        <fullName evidence="1">Ethanolamine utilization protein EutQ</fullName>
    </submittedName>
</protein>
<dbReference type="Gene3D" id="2.60.120.10">
    <property type="entry name" value="Jelly Rolls"/>
    <property type="match status" value="1"/>
</dbReference>
<dbReference type="EMBL" id="CP117449">
    <property type="protein sequence ID" value="WLH14846.1"/>
    <property type="molecule type" value="Genomic_DNA"/>
</dbReference>
<dbReference type="InterPro" id="IPR010424">
    <property type="entry name" value="EutQ"/>
</dbReference>
<dbReference type="SUPFAM" id="SSF51182">
    <property type="entry name" value="RmlC-like cupins"/>
    <property type="match status" value="1"/>
</dbReference>
<name>A0ABY9GH16_9PSED</name>
<evidence type="ECO:0000313" key="1">
    <source>
        <dbReference type="EMBL" id="WLH14846.1"/>
    </source>
</evidence>
<proteinExistence type="predicted"/>
<dbReference type="Pfam" id="PF06249">
    <property type="entry name" value="EutQ"/>
    <property type="match status" value="1"/>
</dbReference>
<dbReference type="InterPro" id="IPR011051">
    <property type="entry name" value="RmlC_Cupin_sf"/>
</dbReference>
<accession>A0ABY9GH16</accession>
<keyword evidence="2" id="KW-1185">Reference proteome</keyword>
<organism evidence="1 2">
    <name type="scientific">Pseudomonas hefeiensis</name>
    <dbReference type="NCBI Taxonomy" id="2738125"/>
    <lineage>
        <taxon>Bacteria</taxon>
        <taxon>Pseudomonadati</taxon>
        <taxon>Pseudomonadota</taxon>
        <taxon>Gammaproteobacteria</taxon>
        <taxon>Pseudomonadales</taxon>
        <taxon>Pseudomonadaceae</taxon>
        <taxon>Pseudomonas</taxon>
    </lineage>
</organism>
<reference evidence="1 2" key="1">
    <citation type="submission" date="2023-02" db="EMBL/GenBank/DDBJ databases">
        <title>Evolution of Hrp T3SS in non-pathogenic Pseudomonas fluorescens.</title>
        <authorList>
            <person name="Liao K."/>
            <person name="Wei H."/>
            <person name="Gu Y."/>
        </authorList>
    </citation>
    <scope>NUCLEOTIDE SEQUENCE [LARGE SCALE GENOMIC DNA]</scope>
    <source>
        <strain evidence="1 2">FP205</strain>
    </source>
</reference>
<dbReference type="InterPro" id="IPR014710">
    <property type="entry name" value="RmlC-like_jellyroll"/>
</dbReference>